<dbReference type="InterPro" id="IPR022398">
    <property type="entry name" value="Peptidase_S8_His-AS"/>
</dbReference>
<dbReference type="InterPro" id="IPR010435">
    <property type="entry name" value="C5a/SBT2-like_Fn3"/>
</dbReference>
<keyword evidence="3" id="KW-0964">Secreted</keyword>
<dbReference type="GO" id="GO:0016020">
    <property type="term" value="C:membrane"/>
    <property type="evidence" value="ECO:0007669"/>
    <property type="project" value="InterPro"/>
</dbReference>
<feature type="chain" id="PRO_5024455924" evidence="11">
    <location>
        <begin position="17"/>
        <end position="902"/>
    </location>
</feature>
<feature type="active site" description="Charge relay system" evidence="8 9">
    <location>
        <position position="168"/>
    </location>
</feature>
<evidence type="ECO:0000313" key="15">
    <source>
        <dbReference type="EMBL" id="KAB5590081.1"/>
    </source>
</evidence>
<comment type="similarity">
    <text evidence="1 9 10">Belongs to the peptidase S8 family.</text>
</comment>
<dbReference type="InterPro" id="IPR036852">
    <property type="entry name" value="Peptidase_S8/S53_dom_sf"/>
</dbReference>
<organism evidence="15 16">
    <name type="scientific">Ceratobasidium theobromae</name>
    <dbReference type="NCBI Taxonomy" id="1582974"/>
    <lineage>
        <taxon>Eukaryota</taxon>
        <taxon>Fungi</taxon>
        <taxon>Dikarya</taxon>
        <taxon>Basidiomycota</taxon>
        <taxon>Agaricomycotina</taxon>
        <taxon>Agaricomycetes</taxon>
        <taxon>Cantharellales</taxon>
        <taxon>Ceratobasidiaceae</taxon>
        <taxon>Ceratobasidium</taxon>
    </lineage>
</organism>
<dbReference type="PROSITE" id="PS51892">
    <property type="entry name" value="SUBTILASE"/>
    <property type="match status" value="1"/>
</dbReference>
<dbReference type="InterPro" id="IPR023828">
    <property type="entry name" value="Peptidase_S8_Ser-AS"/>
</dbReference>
<keyword evidence="2" id="KW-0134">Cell wall</keyword>
<evidence type="ECO:0000259" key="14">
    <source>
        <dbReference type="Pfam" id="PF06280"/>
    </source>
</evidence>
<protein>
    <submittedName>
        <fullName evidence="15">Minor extracellular protease vpr</fullName>
    </submittedName>
</protein>
<keyword evidence="4 9" id="KW-0645">Protease</keyword>
<gene>
    <name evidence="15" type="ORF">CTheo_6471</name>
</gene>
<name>A0A5N5QF32_9AGAM</name>
<dbReference type="InterPro" id="IPR050131">
    <property type="entry name" value="Peptidase_S8_subtilisin-like"/>
</dbReference>
<evidence type="ECO:0000256" key="4">
    <source>
        <dbReference type="ARBA" id="ARBA00022670"/>
    </source>
</evidence>
<comment type="caution">
    <text evidence="15">The sequence shown here is derived from an EMBL/GenBank/DDBJ whole genome shotgun (WGS) entry which is preliminary data.</text>
</comment>
<dbReference type="Proteomes" id="UP000383932">
    <property type="component" value="Unassembled WGS sequence"/>
</dbReference>
<accession>A0A5N5QF32</accession>
<dbReference type="PANTHER" id="PTHR43806">
    <property type="entry name" value="PEPTIDASE S8"/>
    <property type="match status" value="1"/>
</dbReference>
<dbReference type="InterPro" id="IPR015500">
    <property type="entry name" value="Peptidase_S8_subtilisin-rel"/>
</dbReference>
<dbReference type="InterPro" id="IPR046450">
    <property type="entry name" value="PA_dom_sf"/>
</dbReference>
<evidence type="ECO:0000313" key="16">
    <source>
        <dbReference type="Proteomes" id="UP000383932"/>
    </source>
</evidence>
<evidence type="ECO:0000256" key="1">
    <source>
        <dbReference type="ARBA" id="ARBA00011073"/>
    </source>
</evidence>
<feature type="active site" description="Charge relay system" evidence="8 9">
    <location>
        <position position="528"/>
    </location>
</feature>
<evidence type="ECO:0000256" key="2">
    <source>
        <dbReference type="ARBA" id="ARBA00022512"/>
    </source>
</evidence>
<evidence type="ECO:0000256" key="5">
    <source>
        <dbReference type="ARBA" id="ARBA00022729"/>
    </source>
</evidence>
<feature type="domain" description="C5a peptidase/Subtilisin-like protease SBT2-like Fn3-like" evidence="14">
    <location>
        <begin position="606"/>
        <end position="703"/>
    </location>
</feature>
<dbReference type="PROSITE" id="PS00136">
    <property type="entry name" value="SUBTILASE_ASP"/>
    <property type="match status" value="1"/>
</dbReference>
<dbReference type="GO" id="GO:0006508">
    <property type="term" value="P:proteolysis"/>
    <property type="evidence" value="ECO:0007669"/>
    <property type="project" value="UniProtKB-KW"/>
</dbReference>
<keyword evidence="5 11" id="KW-0732">Signal</keyword>
<evidence type="ECO:0000256" key="9">
    <source>
        <dbReference type="PROSITE-ProRule" id="PRU01240"/>
    </source>
</evidence>
<dbReference type="OrthoDB" id="206201at2759"/>
<dbReference type="GO" id="GO:0005615">
    <property type="term" value="C:extracellular space"/>
    <property type="evidence" value="ECO:0007669"/>
    <property type="project" value="TreeGrafter"/>
</dbReference>
<reference evidence="15 16" key="1">
    <citation type="journal article" date="2019" name="Fungal Biol. Biotechnol.">
        <title>Draft genome sequence of fastidious pathogen Ceratobasidium theobromae, which causes vascular-streak dieback in Theobroma cacao.</title>
        <authorList>
            <person name="Ali S.S."/>
            <person name="Asman A."/>
            <person name="Shao J."/>
            <person name="Firmansyah A.P."/>
            <person name="Susilo A.W."/>
            <person name="Rosmana A."/>
            <person name="McMahon P."/>
            <person name="Junaid M."/>
            <person name="Guest D."/>
            <person name="Kheng T.Y."/>
            <person name="Meinhardt L.W."/>
            <person name="Bailey B.A."/>
        </authorList>
    </citation>
    <scope>NUCLEOTIDE SEQUENCE [LARGE SCALE GENOMIC DNA]</scope>
    <source>
        <strain evidence="15 16">CT2</strain>
    </source>
</reference>
<sequence length="902" mass="96000">MYIAVLVLAVLQLVSAAVNIDSIKQLTSSEIVENAFIVELKTGTHLKRGFDSPHQELYHDLQRRKASLSVRAEYTSEILTGVAIQLGSSADLPKLAEVASVQSIFPITRVPGPPSPIIRVLGPQSMEKGGPVNTAMGKDYFPPHIMTGVDKAHAENYTGAGVTVGIIDSGLDYTHVLFGGKIGPGNKILGGHDFVGDNFTGTDGSIPVPDDDFLDQCGGHGTYVAGILGANPGGPYNISGVAYGASLNIYRVFGCAGNRETTTDVLISAFVRAQADNNDIINMSVGIPTGWAQRPLGIVVNRIAARGKIITLPVGNEGEHGAWYSHSPGNGVPAISVGSVDNTLVYIQNATVSNGRLIPYSMLTPIQILPGLPLYATSPDITNPADACGPLPSNTPDLSKYLVIIRRGTCDFGDKLDNAAAFGAKYFVIYNNIDETLDIPDIDMFVAYVSQQDGIFLVQKAIPQHLTISFTDLQSTLVLERGGLMSSFSSYGPTYETYLEPTIAAPGGWIPTTYPVPLGMYISLSGTSGASPFAAGAAALLLQAHGKSPETVRFIRTILQNTAAPVKETKASDSLIDTSARQGAGLLQVYDAIKSTARMYPSELLLNDTLHFKGSHLLRITNLGKQSVTYTFSHVPAGTANTISGIEANRGPVPLVPNAAGVRIIPPKLIVPAGFTLATFVTFTPPGGLSSSNFPVYTGYIVATAASLKDMKILDDTPVSGGAKFPALVDGTGEIVSPGNSLTYTMSDTNAPGLIFRLAAGTALLRLDLADSNVQVHINRRSSNHGLEKRADSGELDTPFPIHPGLDLPTWDSILPDLHSSGKTFGDVKTLGLLSQSEYVPRDNSDFTPKSHIRRFKKFANGTEIPDGKYKILLWALRITGNPARKGDYETWESPAFVVKRN</sequence>
<dbReference type="InterPro" id="IPR000209">
    <property type="entry name" value="Peptidase_S8/S53_dom"/>
</dbReference>
<dbReference type="AlphaFoldDB" id="A0A5N5QF32"/>
<evidence type="ECO:0000259" key="13">
    <source>
        <dbReference type="Pfam" id="PF02225"/>
    </source>
</evidence>
<dbReference type="SUPFAM" id="SSF52025">
    <property type="entry name" value="PA domain"/>
    <property type="match status" value="1"/>
</dbReference>
<keyword evidence="6 9" id="KW-0378">Hydrolase</keyword>
<evidence type="ECO:0000256" key="7">
    <source>
        <dbReference type="ARBA" id="ARBA00022825"/>
    </source>
</evidence>
<feature type="signal peptide" evidence="11">
    <location>
        <begin position="1"/>
        <end position="16"/>
    </location>
</feature>
<evidence type="ECO:0000256" key="10">
    <source>
        <dbReference type="RuleBase" id="RU003355"/>
    </source>
</evidence>
<dbReference type="Gene3D" id="3.40.50.200">
    <property type="entry name" value="Peptidase S8/S53 domain"/>
    <property type="match status" value="1"/>
</dbReference>
<dbReference type="Pfam" id="PF06280">
    <property type="entry name" value="fn3_5"/>
    <property type="match status" value="1"/>
</dbReference>
<dbReference type="PRINTS" id="PR00723">
    <property type="entry name" value="SUBTILISIN"/>
</dbReference>
<dbReference type="Gene3D" id="3.50.30.30">
    <property type="match status" value="1"/>
</dbReference>
<evidence type="ECO:0000256" key="6">
    <source>
        <dbReference type="ARBA" id="ARBA00022801"/>
    </source>
</evidence>
<dbReference type="EMBL" id="SSOP01000199">
    <property type="protein sequence ID" value="KAB5590081.1"/>
    <property type="molecule type" value="Genomic_DNA"/>
</dbReference>
<keyword evidence="7 9" id="KW-0720">Serine protease</keyword>
<feature type="domain" description="Peptidase S8/S53" evidence="12">
    <location>
        <begin position="159"/>
        <end position="571"/>
    </location>
</feature>
<keyword evidence="16" id="KW-1185">Reference proteome</keyword>
<dbReference type="Pfam" id="PF00082">
    <property type="entry name" value="Peptidase_S8"/>
    <property type="match status" value="1"/>
</dbReference>
<evidence type="ECO:0000256" key="8">
    <source>
        <dbReference type="PIRSR" id="PIRSR615500-1"/>
    </source>
</evidence>
<dbReference type="InterPro" id="IPR003137">
    <property type="entry name" value="PA_domain"/>
</dbReference>
<dbReference type="SUPFAM" id="SSF52743">
    <property type="entry name" value="Subtilisin-like"/>
    <property type="match status" value="1"/>
</dbReference>
<feature type="domain" description="PA" evidence="13">
    <location>
        <begin position="384"/>
        <end position="454"/>
    </location>
</feature>
<evidence type="ECO:0000259" key="12">
    <source>
        <dbReference type="Pfam" id="PF00082"/>
    </source>
</evidence>
<dbReference type="Pfam" id="PF02225">
    <property type="entry name" value="PA"/>
    <property type="match status" value="1"/>
</dbReference>
<feature type="active site" description="Charge relay system" evidence="8 9">
    <location>
        <position position="220"/>
    </location>
</feature>
<dbReference type="CDD" id="cd07489">
    <property type="entry name" value="Peptidases_S8_5"/>
    <property type="match status" value="1"/>
</dbReference>
<evidence type="ECO:0000256" key="11">
    <source>
        <dbReference type="SAM" id="SignalP"/>
    </source>
</evidence>
<dbReference type="GO" id="GO:0004252">
    <property type="term" value="F:serine-type endopeptidase activity"/>
    <property type="evidence" value="ECO:0007669"/>
    <property type="project" value="UniProtKB-UniRule"/>
</dbReference>
<evidence type="ECO:0000256" key="3">
    <source>
        <dbReference type="ARBA" id="ARBA00022525"/>
    </source>
</evidence>
<dbReference type="PROSITE" id="PS00137">
    <property type="entry name" value="SUBTILASE_HIS"/>
    <property type="match status" value="1"/>
</dbReference>
<dbReference type="PROSITE" id="PS00138">
    <property type="entry name" value="SUBTILASE_SER"/>
    <property type="match status" value="1"/>
</dbReference>
<proteinExistence type="inferred from homology"/>
<dbReference type="PANTHER" id="PTHR43806:SF66">
    <property type="entry name" value="SERIN ENDOPEPTIDASE"/>
    <property type="match status" value="1"/>
</dbReference>
<dbReference type="InterPro" id="IPR034187">
    <property type="entry name" value="Peptidases_S8_5"/>
</dbReference>
<dbReference type="InterPro" id="IPR023827">
    <property type="entry name" value="Peptidase_S8_Asp-AS"/>
</dbReference>